<evidence type="ECO:0000313" key="1">
    <source>
        <dbReference type="EMBL" id="KAJ1204910.1"/>
    </source>
</evidence>
<keyword evidence="2" id="KW-1185">Reference proteome</keyword>
<organism evidence="1 2">
    <name type="scientific">Pleurodeles waltl</name>
    <name type="common">Iberian ribbed newt</name>
    <dbReference type="NCBI Taxonomy" id="8319"/>
    <lineage>
        <taxon>Eukaryota</taxon>
        <taxon>Metazoa</taxon>
        <taxon>Chordata</taxon>
        <taxon>Craniata</taxon>
        <taxon>Vertebrata</taxon>
        <taxon>Euteleostomi</taxon>
        <taxon>Amphibia</taxon>
        <taxon>Batrachia</taxon>
        <taxon>Caudata</taxon>
        <taxon>Salamandroidea</taxon>
        <taxon>Salamandridae</taxon>
        <taxon>Pleurodelinae</taxon>
        <taxon>Pleurodeles</taxon>
    </lineage>
</organism>
<accession>A0AAV7VWC0</accession>
<dbReference type="Proteomes" id="UP001066276">
    <property type="component" value="Chromosome 1_2"/>
</dbReference>
<dbReference type="EMBL" id="JANPWB010000002">
    <property type="protein sequence ID" value="KAJ1204910.1"/>
    <property type="molecule type" value="Genomic_DNA"/>
</dbReference>
<proteinExistence type="predicted"/>
<sequence>MRGPLLTLPILVGARICPCHRTVVPPLFWAPSLRWPCSPSADGTHDPRQGGKTAPLRLTLEPSAGSALFLPVLPRFKGYPSGRWLLPGVL</sequence>
<gene>
    <name evidence="1" type="ORF">NDU88_000345</name>
</gene>
<evidence type="ECO:0008006" key="3">
    <source>
        <dbReference type="Google" id="ProtNLM"/>
    </source>
</evidence>
<dbReference type="AlphaFoldDB" id="A0AAV7VWC0"/>
<reference evidence="1" key="1">
    <citation type="journal article" date="2022" name="bioRxiv">
        <title>Sequencing and chromosome-scale assembly of the giantPleurodeles waltlgenome.</title>
        <authorList>
            <person name="Brown T."/>
            <person name="Elewa A."/>
            <person name="Iarovenko S."/>
            <person name="Subramanian E."/>
            <person name="Araus A.J."/>
            <person name="Petzold A."/>
            <person name="Susuki M."/>
            <person name="Suzuki K.-i.T."/>
            <person name="Hayashi T."/>
            <person name="Toyoda A."/>
            <person name="Oliveira C."/>
            <person name="Osipova E."/>
            <person name="Leigh N.D."/>
            <person name="Simon A."/>
            <person name="Yun M.H."/>
        </authorList>
    </citation>
    <scope>NUCLEOTIDE SEQUENCE</scope>
    <source>
        <strain evidence="1">20211129_DDA</strain>
        <tissue evidence="1">Liver</tissue>
    </source>
</reference>
<evidence type="ECO:0000313" key="2">
    <source>
        <dbReference type="Proteomes" id="UP001066276"/>
    </source>
</evidence>
<comment type="caution">
    <text evidence="1">The sequence shown here is derived from an EMBL/GenBank/DDBJ whole genome shotgun (WGS) entry which is preliminary data.</text>
</comment>
<name>A0AAV7VWC0_PLEWA</name>
<protein>
    <recommendedName>
        <fullName evidence="3">Secreted protein</fullName>
    </recommendedName>
</protein>